<evidence type="ECO:0000256" key="1">
    <source>
        <dbReference type="SAM" id="MobiDB-lite"/>
    </source>
</evidence>
<accession>A0A8R1DEL9</accession>
<dbReference type="AlphaFoldDB" id="A0A8R1DEL9"/>
<protein>
    <recommendedName>
        <fullName evidence="4">Retrotransposon gag domain-containing protein</fullName>
    </recommendedName>
</protein>
<name>A0A8R1DEL9_CAEJA</name>
<reference evidence="2" key="2">
    <citation type="submission" date="2022-06" db="UniProtKB">
        <authorList>
            <consortium name="EnsemblMetazoa"/>
        </authorList>
    </citation>
    <scope>IDENTIFICATION</scope>
    <source>
        <strain evidence="2">DF5081</strain>
    </source>
</reference>
<evidence type="ECO:0000313" key="2">
    <source>
        <dbReference type="EnsemblMetazoa" id="CJA00284a.1"/>
    </source>
</evidence>
<sequence length="297" mass="33811">MYPFNFGVKETSAAIRPSCPPEPIKKNWRTTHLSCEVQIDQQSSIRKSPPRTPIPTSVSGIKSLFQKLLTPTAPKEIEEEEFKTPIARPPTANSNNQVRVVPPAEKPSLNFSTEFTSSHPKSAKRSKEPSPTPSQKSSSSSRSSNSTNQTIIEMSDNGLIHEDTEKKEVTFYLSSNQVWKDFGNIMRLLTPVIKKFKDGKTPDLIQRMSEAMVKLHSCDGDRELAVQEITSFHQGSSDMQTYAAKIRKLGRYAYDRMEEQSRDYLMAQKFLTGLDEDIRTKIRRLESVTWYFERSLI</sequence>
<feature type="compositionally biased region" description="Polar residues" evidence="1">
    <location>
        <begin position="109"/>
        <end position="120"/>
    </location>
</feature>
<dbReference type="EnsemblMetazoa" id="CJA00284a.1">
    <property type="protein sequence ID" value="CJA00284a.1"/>
    <property type="gene ID" value="WBGene00119489"/>
</dbReference>
<evidence type="ECO:0000313" key="3">
    <source>
        <dbReference type="Proteomes" id="UP000005237"/>
    </source>
</evidence>
<organism evidence="2 3">
    <name type="scientific">Caenorhabditis japonica</name>
    <dbReference type="NCBI Taxonomy" id="281687"/>
    <lineage>
        <taxon>Eukaryota</taxon>
        <taxon>Metazoa</taxon>
        <taxon>Ecdysozoa</taxon>
        <taxon>Nematoda</taxon>
        <taxon>Chromadorea</taxon>
        <taxon>Rhabditida</taxon>
        <taxon>Rhabditina</taxon>
        <taxon>Rhabditomorpha</taxon>
        <taxon>Rhabditoidea</taxon>
        <taxon>Rhabditidae</taxon>
        <taxon>Peloderinae</taxon>
        <taxon>Caenorhabditis</taxon>
    </lineage>
</organism>
<evidence type="ECO:0008006" key="4">
    <source>
        <dbReference type="Google" id="ProtNLM"/>
    </source>
</evidence>
<dbReference type="Proteomes" id="UP000005237">
    <property type="component" value="Unassembled WGS sequence"/>
</dbReference>
<feature type="region of interest" description="Disordered" evidence="1">
    <location>
        <begin position="72"/>
        <end position="149"/>
    </location>
</feature>
<keyword evidence="3" id="KW-1185">Reference proteome</keyword>
<feature type="compositionally biased region" description="Low complexity" evidence="1">
    <location>
        <begin position="133"/>
        <end position="149"/>
    </location>
</feature>
<feature type="region of interest" description="Disordered" evidence="1">
    <location>
        <begin position="40"/>
        <end position="59"/>
    </location>
</feature>
<reference evidence="3" key="1">
    <citation type="submission" date="2010-08" db="EMBL/GenBank/DDBJ databases">
        <authorList>
            <consortium name="Caenorhabditis japonica Sequencing Consortium"/>
            <person name="Wilson R.K."/>
        </authorList>
    </citation>
    <scope>NUCLEOTIDE SEQUENCE [LARGE SCALE GENOMIC DNA]</scope>
    <source>
        <strain evidence="3">DF5081</strain>
    </source>
</reference>
<proteinExistence type="predicted"/>